<proteinExistence type="predicted"/>
<dbReference type="RefSeq" id="WP_139912999.1">
    <property type="nucleotide sequence ID" value="NZ_VEVP01000037.1"/>
</dbReference>
<dbReference type="EMBL" id="VEVP01000037">
    <property type="protein sequence ID" value="TNU88955.1"/>
    <property type="molecule type" value="Genomic_DNA"/>
</dbReference>
<organism evidence="1 2">
    <name type="scientific">Eggerthella lenta</name>
    <name type="common">Eubacterium lentum</name>
    <dbReference type="NCBI Taxonomy" id="84112"/>
    <lineage>
        <taxon>Bacteria</taxon>
        <taxon>Bacillati</taxon>
        <taxon>Actinomycetota</taxon>
        <taxon>Coriobacteriia</taxon>
        <taxon>Eggerthellales</taxon>
        <taxon>Eggerthellaceae</taxon>
        <taxon>Eggerthella</taxon>
    </lineage>
</organism>
<dbReference type="Proteomes" id="UP000312594">
    <property type="component" value="Unassembled WGS sequence"/>
</dbReference>
<comment type="caution">
    <text evidence="1">The sequence shown here is derived from an EMBL/GenBank/DDBJ whole genome shotgun (WGS) entry which is preliminary data.</text>
</comment>
<evidence type="ECO:0000313" key="1">
    <source>
        <dbReference type="EMBL" id="TNU88955.1"/>
    </source>
</evidence>
<protein>
    <submittedName>
        <fullName evidence="1">Uncharacterized protein</fullName>
    </submittedName>
</protein>
<dbReference type="AlphaFoldDB" id="A0A5C5BS05"/>
<accession>A0A5C5BS05</accession>
<evidence type="ECO:0000313" key="2">
    <source>
        <dbReference type="Proteomes" id="UP000312594"/>
    </source>
</evidence>
<sequence length="122" mass="13261">MTELLLVIVIVQLGFVLSRLPKKNDSSKESVSDRFEREQKGNAVFVASQLRKLHGCACAFTLWAPGRIFGEAGSPSTQGRGIVLDSDDEWVLIECPAPFGAKGATQRLFRIADIKSVAEIVG</sequence>
<reference evidence="1 2" key="1">
    <citation type="journal article" date="2005" name="Appl. Environ. Microbiol.">
        <title>Intestinal bacterial communities that produce active estrogen-like compounds enterodiol and enterolactone in humans.</title>
        <authorList>
            <person name="Clavel T."/>
            <person name="Henderson G."/>
            <person name="Alpert C.A."/>
            <person name="Philippe C."/>
            <person name="Rigottier-Gois L."/>
            <person name="Dore J."/>
            <person name="Blaut M."/>
        </authorList>
    </citation>
    <scope>NUCLEOTIDE SEQUENCE [LARGE SCALE GENOMIC DNA]</scope>
    <source>
        <strain evidence="1 2">SECO-MT75m2</strain>
    </source>
</reference>
<name>A0A5C5BS05_EGGLN</name>
<gene>
    <name evidence="1" type="ORF">FIC87_12750</name>
</gene>